<organism evidence="1 2">
    <name type="scientific">Armillaria luteobubalina</name>
    <dbReference type="NCBI Taxonomy" id="153913"/>
    <lineage>
        <taxon>Eukaryota</taxon>
        <taxon>Fungi</taxon>
        <taxon>Dikarya</taxon>
        <taxon>Basidiomycota</taxon>
        <taxon>Agaricomycotina</taxon>
        <taxon>Agaricomycetes</taxon>
        <taxon>Agaricomycetidae</taxon>
        <taxon>Agaricales</taxon>
        <taxon>Marasmiineae</taxon>
        <taxon>Physalacriaceae</taxon>
        <taxon>Armillaria</taxon>
    </lineage>
</organism>
<sequence length="164" mass="18484">MGIQGPSHQLLQCHPPPALPVQRIAPGYVGHGVCVLKPREEQANMFRTLTWLVAETRSRGHKMGCSLAVVTPYALLVTILVSLPRQRFNEDIIQGPRENEHTRIQIAGVCTTCRHFGSHSLDSRRQRCLLLPRIGAKSAALGQHNRTRWRRATESVHIYLLFEP</sequence>
<proteinExistence type="predicted"/>
<comment type="caution">
    <text evidence="1">The sequence shown here is derived from an EMBL/GenBank/DDBJ whole genome shotgun (WGS) entry which is preliminary data.</text>
</comment>
<name>A0AA39Q2Z7_9AGAR</name>
<evidence type="ECO:0000313" key="1">
    <source>
        <dbReference type="EMBL" id="KAK0493868.1"/>
    </source>
</evidence>
<evidence type="ECO:0000313" key="2">
    <source>
        <dbReference type="Proteomes" id="UP001175228"/>
    </source>
</evidence>
<dbReference type="AlphaFoldDB" id="A0AA39Q2Z7"/>
<gene>
    <name evidence="1" type="ORF">EDD18DRAFT_395530</name>
</gene>
<dbReference type="Proteomes" id="UP001175228">
    <property type="component" value="Unassembled WGS sequence"/>
</dbReference>
<reference evidence="1" key="1">
    <citation type="submission" date="2023-06" db="EMBL/GenBank/DDBJ databases">
        <authorList>
            <consortium name="Lawrence Berkeley National Laboratory"/>
            <person name="Ahrendt S."/>
            <person name="Sahu N."/>
            <person name="Indic B."/>
            <person name="Wong-Bajracharya J."/>
            <person name="Merenyi Z."/>
            <person name="Ke H.-M."/>
            <person name="Monk M."/>
            <person name="Kocsube S."/>
            <person name="Drula E."/>
            <person name="Lipzen A."/>
            <person name="Balint B."/>
            <person name="Henrissat B."/>
            <person name="Andreopoulos B."/>
            <person name="Martin F.M."/>
            <person name="Harder C.B."/>
            <person name="Rigling D."/>
            <person name="Ford K.L."/>
            <person name="Foster G.D."/>
            <person name="Pangilinan J."/>
            <person name="Papanicolaou A."/>
            <person name="Barry K."/>
            <person name="LaButti K."/>
            <person name="Viragh M."/>
            <person name="Koriabine M."/>
            <person name="Yan M."/>
            <person name="Riley R."/>
            <person name="Champramary S."/>
            <person name="Plett K.L."/>
            <person name="Tsai I.J."/>
            <person name="Slot J."/>
            <person name="Sipos G."/>
            <person name="Plett J."/>
            <person name="Nagy L.G."/>
            <person name="Grigoriev I.V."/>
        </authorList>
    </citation>
    <scope>NUCLEOTIDE SEQUENCE</scope>
    <source>
        <strain evidence="1">HWK02</strain>
    </source>
</reference>
<dbReference type="EMBL" id="JAUEPU010000023">
    <property type="protein sequence ID" value="KAK0493868.1"/>
    <property type="molecule type" value="Genomic_DNA"/>
</dbReference>
<accession>A0AA39Q2Z7</accession>
<keyword evidence="2" id="KW-1185">Reference proteome</keyword>
<protein>
    <submittedName>
        <fullName evidence="1">Uncharacterized protein</fullName>
    </submittedName>
</protein>